<dbReference type="SUPFAM" id="SSF56059">
    <property type="entry name" value="Glutathione synthetase ATP-binding domain-like"/>
    <property type="match status" value="1"/>
</dbReference>
<dbReference type="Pfam" id="PF21360">
    <property type="entry name" value="PylC-like_N"/>
    <property type="match status" value="1"/>
</dbReference>
<sequence>MNIINNLTNPIKVLVAGIGGASLGTEIIKTLICANSYKIYGCDISPYAFGHYVSDMEKTILIQSNNYVQSVISICNEEGIKYVIPGGEQPLMLLNLNRNLLELNGIILVANSPEIIGMCSDKRKTFQVLSELGVEVPWTVGVTDIKQVKDLIYPCIIKPSKGSGGSSDVYLASNKEEATLYINYLMINKKEIIVQEYVTHADGEFTVGVLSLSNGELVGSIGLKRLLNSKLSVLFNSEAGIISSGYTQGLIDDFPDIRSTAEKISKLINSRGPINIQGRIKKGKFVPFEINPRFSASTHLRTMAGFNEIDVLLKYMEFGQVSMPKQIKYGYYLRSFNEAFVAKGDIISDQMDKTILRNSEL</sequence>
<dbReference type="InterPro" id="IPR011761">
    <property type="entry name" value="ATP-grasp"/>
</dbReference>
<dbReference type="InterPro" id="IPR048764">
    <property type="entry name" value="PylC_N"/>
</dbReference>
<keyword evidence="1" id="KW-0067">ATP-binding</keyword>
<evidence type="ECO:0000256" key="1">
    <source>
        <dbReference type="PROSITE-ProRule" id="PRU00409"/>
    </source>
</evidence>
<dbReference type="Gene3D" id="3.30.1490.20">
    <property type="entry name" value="ATP-grasp fold, A domain"/>
    <property type="match status" value="1"/>
</dbReference>
<evidence type="ECO:0000313" key="4">
    <source>
        <dbReference type="Proteomes" id="UP000502248"/>
    </source>
</evidence>
<dbReference type="PANTHER" id="PTHR21621">
    <property type="entry name" value="RIBOSOMAL PROTEIN S6 MODIFICATION PROTEIN"/>
    <property type="match status" value="1"/>
</dbReference>
<keyword evidence="1" id="KW-0547">Nucleotide-binding</keyword>
<dbReference type="Proteomes" id="UP000502248">
    <property type="component" value="Chromosome"/>
</dbReference>
<dbReference type="Gene3D" id="3.40.50.20">
    <property type="match status" value="1"/>
</dbReference>
<dbReference type="KEGG" id="cheb:HH215_19925"/>
<protein>
    <submittedName>
        <fullName evidence="3">ATP-grasp domain-containing protein</fullName>
    </submittedName>
</protein>
<name>A0A7Z2VL13_9BACL</name>
<dbReference type="Pfam" id="PF02655">
    <property type="entry name" value="ATP-grasp_3"/>
    <property type="match status" value="1"/>
</dbReference>
<dbReference type="AlphaFoldDB" id="A0A7Z2VL13"/>
<dbReference type="PANTHER" id="PTHR21621:SF0">
    <property type="entry name" value="BETA-CITRYLGLUTAMATE SYNTHASE B-RELATED"/>
    <property type="match status" value="1"/>
</dbReference>
<dbReference type="GO" id="GO:0005524">
    <property type="term" value="F:ATP binding"/>
    <property type="evidence" value="ECO:0007669"/>
    <property type="project" value="UniProtKB-UniRule"/>
</dbReference>
<accession>A0A7Z2VL13</accession>
<dbReference type="GO" id="GO:0046872">
    <property type="term" value="F:metal ion binding"/>
    <property type="evidence" value="ECO:0007669"/>
    <property type="project" value="InterPro"/>
</dbReference>
<dbReference type="GO" id="GO:0009432">
    <property type="term" value="P:SOS response"/>
    <property type="evidence" value="ECO:0007669"/>
    <property type="project" value="TreeGrafter"/>
</dbReference>
<dbReference type="InterPro" id="IPR003806">
    <property type="entry name" value="ATP-grasp_PylC-type"/>
</dbReference>
<dbReference type="EMBL" id="CP051680">
    <property type="protein sequence ID" value="QJD85218.1"/>
    <property type="molecule type" value="Genomic_DNA"/>
</dbReference>
<reference evidence="3 4" key="1">
    <citation type="submission" date="2020-04" db="EMBL/GenBank/DDBJ databases">
        <title>Genome sequencing of novel species.</title>
        <authorList>
            <person name="Heo J."/>
            <person name="Kim S.-J."/>
            <person name="Kim J.-S."/>
            <person name="Hong S.-B."/>
            <person name="Kwon S.-W."/>
        </authorList>
    </citation>
    <scope>NUCLEOTIDE SEQUENCE [LARGE SCALE GENOMIC DNA]</scope>
    <source>
        <strain evidence="3 4">MFER-1</strain>
    </source>
</reference>
<dbReference type="NCBIfam" id="NF009402">
    <property type="entry name" value="PRK12767.1-1"/>
    <property type="match status" value="1"/>
</dbReference>
<keyword evidence="4" id="KW-1185">Reference proteome</keyword>
<proteinExistence type="predicted"/>
<dbReference type="Gene3D" id="3.30.470.20">
    <property type="entry name" value="ATP-grasp fold, B domain"/>
    <property type="match status" value="1"/>
</dbReference>
<dbReference type="RefSeq" id="WP_169281483.1">
    <property type="nucleotide sequence ID" value="NZ_CP051680.1"/>
</dbReference>
<evidence type="ECO:0000313" key="3">
    <source>
        <dbReference type="EMBL" id="QJD85218.1"/>
    </source>
</evidence>
<dbReference type="PROSITE" id="PS50975">
    <property type="entry name" value="ATP_GRASP"/>
    <property type="match status" value="1"/>
</dbReference>
<organism evidence="3 4">
    <name type="scientific">Cohnella herbarum</name>
    <dbReference type="NCBI Taxonomy" id="2728023"/>
    <lineage>
        <taxon>Bacteria</taxon>
        <taxon>Bacillati</taxon>
        <taxon>Bacillota</taxon>
        <taxon>Bacilli</taxon>
        <taxon>Bacillales</taxon>
        <taxon>Paenibacillaceae</taxon>
        <taxon>Cohnella</taxon>
    </lineage>
</organism>
<evidence type="ECO:0000259" key="2">
    <source>
        <dbReference type="PROSITE" id="PS50975"/>
    </source>
</evidence>
<dbReference type="GO" id="GO:0018169">
    <property type="term" value="F:ribosomal S6-glutamic acid ligase activity"/>
    <property type="evidence" value="ECO:0007669"/>
    <property type="project" value="TreeGrafter"/>
</dbReference>
<gene>
    <name evidence="3" type="ORF">HH215_19925</name>
</gene>
<dbReference type="GO" id="GO:0005737">
    <property type="term" value="C:cytoplasm"/>
    <property type="evidence" value="ECO:0007669"/>
    <property type="project" value="TreeGrafter"/>
</dbReference>
<feature type="domain" description="ATP-grasp" evidence="2">
    <location>
        <begin position="126"/>
        <end position="317"/>
    </location>
</feature>
<dbReference type="InterPro" id="IPR013815">
    <property type="entry name" value="ATP_grasp_subdomain_1"/>
</dbReference>